<dbReference type="RefSeq" id="WP_284197667.1">
    <property type="nucleotide sequence ID" value="NZ_BSOG01000005.1"/>
</dbReference>
<evidence type="ECO:0000256" key="2">
    <source>
        <dbReference type="ARBA" id="ARBA00021531"/>
    </source>
</evidence>
<evidence type="ECO:0000256" key="1">
    <source>
        <dbReference type="ARBA" id="ARBA00005384"/>
    </source>
</evidence>
<accession>A0ABQ5YJ08</accession>
<evidence type="ECO:0000256" key="4">
    <source>
        <dbReference type="ARBA" id="ARBA00023015"/>
    </source>
</evidence>
<dbReference type="EMBL" id="BSOG01000005">
    <property type="protein sequence ID" value="GLR14591.1"/>
    <property type="molecule type" value="Genomic_DNA"/>
</dbReference>
<dbReference type="InterPro" id="IPR015421">
    <property type="entry name" value="PyrdxlP-dep_Trfase_major"/>
</dbReference>
<dbReference type="SUPFAM" id="SSF46785">
    <property type="entry name" value="Winged helix' DNA-binding domain"/>
    <property type="match status" value="1"/>
</dbReference>
<evidence type="ECO:0000313" key="9">
    <source>
        <dbReference type="Proteomes" id="UP001156706"/>
    </source>
</evidence>
<dbReference type="PROSITE" id="PS50949">
    <property type="entry name" value="HTH_GNTR"/>
    <property type="match status" value="1"/>
</dbReference>
<dbReference type="InterPro" id="IPR015424">
    <property type="entry name" value="PyrdxlP-dep_Trfase"/>
</dbReference>
<organism evidence="8 9">
    <name type="scientific">Chitinimonas prasina</name>
    <dbReference type="NCBI Taxonomy" id="1434937"/>
    <lineage>
        <taxon>Bacteria</taxon>
        <taxon>Pseudomonadati</taxon>
        <taxon>Pseudomonadota</taxon>
        <taxon>Betaproteobacteria</taxon>
        <taxon>Neisseriales</taxon>
        <taxon>Chitinibacteraceae</taxon>
        <taxon>Chitinimonas</taxon>
    </lineage>
</organism>
<dbReference type="PANTHER" id="PTHR46577">
    <property type="entry name" value="HTH-TYPE TRANSCRIPTIONAL REGULATORY PROTEIN GABR"/>
    <property type="match status" value="1"/>
</dbReference>
<dbReference type="InterPro" id="IPR036388">
    <property type="entry name" value="WH-like_DNA-bd_sf"/>
</dbReference>
<dbReference type="CDD" id="cd00609">
    <property type="entry name" value="AAT_like"/>
    <property type="match status" value="1"/>
</dbReference>
<keyword evidence="5" id="KW-0238">DNA-binding</keyword>
<protein>
    <recommendedName>
        <fullName evidence="2">Putative 8-amino-7-oxononanoate synthase</fullName>
    </recommendedName>
</protein>
<keyword evidence="6" id="KW-0804">Transcription</keyword>
<reference evidence="9" key="1">
    <citation type="journal article" date="2019" name="Int. J. Syst. Evol. Microbiol.">
        <title>The Global Catalogue of Microorganisms (GCM) 10K type strain sequencing project: providing services to taxonomists for standard genome sequencing and annotation.</title>
        <authorList>
            <consortium name="The Broad Institute Genomics Platform"/>
            <consortium name="The Broad Institute Genome Sequencing Center for Infectious Disease"/>
            <person name="Wu L."/>
            <person name="Ma J."/>
        </authorList>
    </citation>
    <scope>NUCLEOTIDE SEQUENCE [LARGE SCALE GENOMIC DNA]</scope>
    <source>
        <strain evidence="9">NBRC 110044</strain>
    </source>
</reference>
<feature type="domain" description="HTH gntR-type" evidence="7">
    <location>
        <begin position="2"/>
        <end position="70"/>
    </location>
</feature>
<keyword evidence="4" id="KW-0805">Transcription regulation</keyword>
<dbReference type="Pfam" id="PF00392">
    <property type="entry name" value="GntR"/>
    <property type="match status" value="1"/>
</dbReference>
<evidence type="ECO:0000313" key="8">
    <source>
        <dbReference type="EMBL" id="GLR14591.1"/>
    </source>
</evidence>
<keyword evidence="9" id="KW-1185">Reference proteome</keyword>
<comment type="caution">
    <text evidence="8">The sequence shown here is derived from an EMBL/GenBank/DDBJ whole genome shotgun (WGS) entry which is preliminary data.</text>
</comment>
<sequence length="478" mass="52416">MTTRYQTLADDLANRIHAGVLQPGSRVPSVRQLCTLHTVSPATVTHALHLLEDAGLIEARPRLGFFVRQHSRRFAPPSQCAEPTLPTAIQLEGHRKLVIEFTEEVAHPWLGMSAIADELFPLAQVKKLLVQQLQRDPQILNRASYGGESSLREQLARRSLILGCNFQPDEIIVTHGDTEATDLCLRLLTRPGDLVAIQTPGPLRVLEMLEGLGLHALEIPAHPCDGLSVDALAQALQHNRPAACIINANFPSPTGSRMPESEKARLVELAQRHGMPLIEVDTFGDLNHGEQRPRPIKAYDRHDNVLYCGELSTLVSPGLGIGYIAAGRHRLTLAASQVVHGEPVPALIQHTMAALLSGGQFEPHMRRLRSRLASQMQAYRMMVIEHFPVGTRMACGDGGFMLWLELPDNLDAAELQRRVLATGHTFAPGALFSLGSSFANCLRLNAGYPLSNQIEEGIRIIGRLAHAMQAEQHKAVQA</sequence>
<proteinExistence type="inferred from homology"/>
<dbReference type="Proteomes" id="UP001156706">
    <property type="component" value="Unassembled WGS sequence"/>
</dbReference>
<gene>
    <name evidence="8" type="ORF">GCM10007907_33810</name>
</gene>
<dbReference type="Pfam" id="PF00155">
    <property type="entry name" value="Aminotran_1_2"/>
    <property type="match status" value="1"/>
</dbReference>
<evidence type="ECO:0000256" key="5">
    <source>
        <dbReference type="ARBA" id="ARBA00023125"/>
    </source>
</evidence>
<dbReference type="InterPro" id="IPR036390">
    <property type="entry name" value="WH_DNA-bd_sf"/>
</dbReference>
<dbReference type="InterPro" id="IPR000524">
    <property type="entry name" value="Tscrpt_reg_HTH_GntR"/>
</dbReference>
<comment type="similarity">
    <text evidence="1">In the C-terminal section; belongs to the class-I pyridoxal-phosphate-dependent aminotransferase family.</text>
</comment>
<dbReference type="PANTHER" id="PTHR46577:SF2">
    <property type="entry name" value="TRANSCRIPTIONAL REGULATORY PROTEIN"/>
    <property type="match status" value="1"/>
</dbReference>
<dbReference type="InterPro" id="IPR015422">
    <property type="entry name" value="PyrdxlP-dep_Trfase_small"/>
</dbReference>
<evidence type="ECO:0000259" key="7">
    <source>
        <dbReference type="PROSITE" id="PS50949"/>
    </source>
</evidence>
<dbReference type="Gene3D" id="3.40.640.10">
    <property type="entry name" value="Type I PLP-dependent aspartate aminotransferase-like (Major domain)"/>
    <property type="match status" value="1"/>
</dbReference>
<dbReference type="InterPro" id="IPR004839">
    <property type="entry name" value="Aminotransferase_I/II_large"/>
</dbReference>
<dbReference type="SUPFAM" id="SSF53383">
    <property type="entry name" value="PLP-dependent transferases"/>
    <property type="match status" value="1"/>
</dbReference>
<dbReference type="CDD" id="cd07377">
    <property type="entry name" value="WHTH_GntR"/>
    <property type="match status" value="1"/>
</dbReference>
<dbReference type="InterPro" id="IPR051446">
    <property type="entry name" value="HTH_trans_reg/aminotransferase"/>
</dbReference>
<evidence type="ECO:0000256" key="6">
    <source>
        <dbReference type="ARBA" id="ARBA00023163"/>
    </source>
</evidence>
<dbReference type="Gene3D" id="1.10.10.10">
    <property type="entry name" value="Winged helix-like DNA-binding domain superfamily/Winged helix DNA-binding domain"/>
    <property type="match status" value="1"/>
</dbReference>
<dbReference type="Gene3D" id="3.90.1150.10">
    <property type="entry name" value="Aspartate Aminotransferase, domain 1"/>
    <property type="match status" value="1"/>
</dbReference>
<name>A0ABQ5YJ08_9NEIS</name>
<keyword evidence="3" id="KW-0663">Pyridoxal phosphate</keyword>
<evidence type="ECO:0000256" key="3">
    <source>
        <dbReference type="ARBA" id="ARBA00022898"/>
    </source>
</evidence>
<dbReference type="SMART" id="SM00345">
    <property type="entry name" value="HTH_GNTR"/>
    <property type="match status" value="1"/>
</dbReference>